<gene>
    <name evidence="1" type="ORF">CTOB1V02_LOCUS1706</name>
</gene>
<evidence type="ECO:0000313" key="1">
    <source>
        <dbReference type="EMBL" id="CAD7223726.1"/>
    </source>
</evidence>
<name>A0A7R8W4U8_9CRUS</name>
<dbReference type="AlphaFoldDB" id="A0A7R8W4U8"/>
<dbReference type="EMBL" id="OB660246">
    <property type="protein sequence ID" value="CAD7223726.1"/>
    <property type="molecule type" value="Genomic_DNA"/>
</dbReference>
<proteinExistence type="predicted"/>
<accession>A0A7R8W4U8</accession>
<organism evidence="1">
    <name type="scientific">Cyprideis torosa</name>
    <dbReference type="NCBI Taxonomy" id="163714"/>
    <lineage>
        <taxon>Eukaryota</taxon>
        <taxon>Metazoa</taxon>
        <taxon>Ecdysozoa</taxon>
        <taxon>Arthropoda</taxon>
        <taxon>Crustacea</taxon>
        <taxon>Oligostraca</taxon>
        <taxon>Ostracoda</taxon>
        <taxon>Podocopa</taxon>
        <taxon>Podocopida</taxon>
        <taxon>Cytherocopina</taxon>
        <taxon>Cytheroidea</taxon>
        <taxon>Cytherideidae</taxon>
        <taxon>Cyprideis</taxon>
    </lineage>
</organism>
<reference evidence="1" key="1">
    <citation type="submission" date="2020-11" db="EMBL/GenBank/DDBJ databases">
        <authorList>
            <person name="Tran Van P."/>
        </authorList>
    </citation>
    <scope>NUCLEOTIDE SEQUENCE</scope>
</reference>
<sequence length="81" mass="9330">MEFGAKILRKEYTFPPKPTHAWRLQSVVTRNSDMTRVTHSSALGDDLPTSLKGPPPFRHGERLLYHNEQFGPRYTKMSSKT</sequence>
<protein>
    <submittedName>
        <fullName evidence="1">Uncharacterized protein</fullName>
    </submittedName>
</protein>